<proteinExistence type="predicted"/>
<dbReference type="AlphaFoldDB" id="A0A7W4YSQ6"/>
<evidence type="ECO:0000259" key="2">
    <source>
        <dbReference type="Pfam" id="PF07859"/>
    </source>
</evidence>
<name>A0A7W4YSQ6_9BURK</name>
<keyword evidence="4" id="KW-1185">Reference proteome</keyword>
<sequence length="323" mass="34755">MRAAGAVAAPAARLDGEIRPFLARFEVALPQPIHRMQPQAFRAALENSGAGTGSRPPGMAVEDRIATHAGRSVRVRLYRPDALAPCRRRALLFFHGGGWMVGSVDSYDDIAADIAASASCTVISVEYALAPEHRYPAALLDGEAVAEWLYANLDGLDIDPGRIAIGGDSAGGNLAAALCLAYRDRGRAMPFCFQCLLYPALDVDVERPSYRRNADAPILGRETMIWFLRHYLGEAWQTADAYAAPLRAESLAGMPPAFVAGAGFDPLLDEGAEYAARLAAAGVPCEYRLAADLVHGFLRMRNESRRARAEFDVACAALHRALS</sequence>
<evidence type="ECO:0000313" key="3">
    <source>
        <dbReference type="EMBL" id="MBB3009883.1"/>
    </source>
</evidence>
<dbReference type="PANTHER" id="PTHR48081">
    <property type="entry name" value="AB HYDROLASE SUPERFAMILY PROTEIN C4A8.06C"/>
    <property type="match status" value="1"/>
</dbReference>
<dbReference type="PANTHER" id="PTHR48081:SF8">
    <property type="entry name" value="ALPHA_BETA HYDROLASE FOLD-3 DOMAIN-CONTAINING PROTEIN-RELATED"/>
    <property type="match status" value="1"/>
</dbReference>
<dbReference type="SUPFAM" id="SSF53474">
    <property type="entry name" value="alpha/beta-Hydrolases"/>
    <property type="match status" value="1"/>
</dbReference>
<dbReference type="Pfam" id="PF07859">
    <property type="entry name" value="Abhydrolase_3"/>
    <property type="match status" value="1"/>
</dbReference>
<reference evidence="3 4" key="1">
    <citation type="submission" date="2020-08" db="EMBL/GenBank/DDBJ databases">
        <title>Genomic Encyclopedia of Type Strains, Phase IV (KMG-V): Genome sequencing to study the core and pangenomes of soil and plant-associated prokaryotes.</title>
        <authorList>
            <person name="Whitman W."/>
        </authorList>
    </citation>
    <scope>NUCLEOTIDE SEQUENCE [LARGE SCALE GENOMIC DNA]</scope>
    <source>
        <strain evidence="3 4">SLV-2362</strain>
    </source>
</reference>
<keyword evidence="1 3" id="KW-0378">Hydrolase</keyword>
<dbReference type="GO" id="GO:0016787">
    <property type="term" value="F:hydrolase activity"/>
    <property type="evidence" value="ECO:0007669"/>
    <property type="project" value="UniProtKB-KW"/>
</dbReference>
<organism evidence="3 4">
    <name type="scientific">Cupriavidus alkaliphilus</name>
    <dbReference type="NCBI Taxonomy" id="942866"/>
    <lineage>
        <taxon>Bacteria</taxon>
        <taxon>Pseudomonadati</taxon>
        <taxon>Pseudomonadota</taxon>
        <taxon>Betaproteobacteria</taxon>
        <taxon>Burkholderiales</taxon>
        <taxon>Burkholderiaceae</taxon>
        <taxon>Cupriavidus</taxon>
    </lineage>
</organism>
<protein>
    <submittedName>
        <fullName evidence="3">Acetyl esterase</fullName>
        <ecNumber evidence="3">3.1.1.-</ecNumber>
    </submittedName>
</protein>
<accession>A0A7W4YSQ6</accession>
<gene>
    <name evidence="3" type="ORF">FHX61_004559</name>
</gene>
<dbReference type="EMBL" id="JACHWF010000006">
    <property type="protein sequence ID" value="MBB3009883.1"/>
    <property type="molecule type" value="Genomic_DNA"/>
</dbReference>
<feature type="domain" description="Alpha/beta hydrolase fold-3" evidence="2">
    <location>
        <begin position="91"/>
        <end position="298"/>
    </location>
</feature>
<comment type="caution">
    <text evidence="3">The sequence shown here is derived from an EMBL/GenBank/DDBJ whole genome shotgun (WGS) entry which is preliminary data.</text>
</comment>
<evidence type="ECO:0000256" key="1">
    <source>
        <dbReference type="ARBA" id="ARBA00022801"/>
    </source>
</evidence>
<evidence type="ECO:0000313" key="4">
    <source>
        <dbReference type="Proteomes" id="UP000578036"/>
    </source>
</evidence>
<dbReference type="Proteomes" id="UP000578036">
    <property type="component" value="Unassembled WGS sequence"/>
</dbReference>
<dbReference type="RefSeq" id="WP_183300263.1">
    <property type="nucleotide sequence ID" value="NZ_JACHWF010000006.1"/>
</dbReference>
<dbReference type="InterPro" id="IPR013094">
    <property type="entry name" value="AB_hydrolase_3"/>
</dbReference>
<dbReference type="Gene3D" id="3.40.50.1820">
    <property type="entry name" value="alpha/beta hydrolase"/>
    <property type="match status" value="1"/>
</dbReference>
<dbReference type="InterPro" id="IPR050300">
    <property type="entry name" value="GDXG_lipolytic_enzyme"/>
</dbReference>
<dbReference type="InterPro" id="IPR029058">
    <property type="entry name" value="AB_hydrolase_fold"/>
</dbReference>
<dbReference type="EC" id="3.1.1.-" evidence="3"/>